<evidence type="ECO:0000256" key="6">
    <source>
        <dbReference type="ARBA" id="ARBA00022989"/>
    </source>
</evidence>
<feature type="transmembrane region" description="Helical" evidence="9">
    <location>
        <begin position="217"/>
        <end position="236"/>
    </location>
</feature>
<keyword evidence="7 9" id="KW-0472">Membrane</keyword>
<keyword evidence="3" id="KW-0813">Transport</keyword>
<evidence type="ECO:0000313" key="12">
    <source>
        <dbReference type="Proteomes" id="UP001283361"/>
    </source>
</evidence>
<comment type="subcellular location">
    <subcellularLocation>
        <location evidence="1">Membrane</location>
        <topology evidence="1">Multi-pass membrane protein</topology>
    </subcellularLocation>
</comment>
<keyword evidence="5 9" id="KW-0812">Transmembrane</keyword>
<dbReference type="Pfam" id="PF07690">
    <property type="entry name" value="MFS_1"/>
    <property type="match status" value="1"/>
</dbReference>
<feature type="transmembrane region" description="Helical" evidence="9">
    <location>
        <begin position="96"/>
        <end position="116"/>
    </location>
</feature>
<evidence type="ECO:0000256" key="7">
    <source>
        <dbReference type="ARBA" id="ARBA00023136"/>
    </source>
</evidence>
<evidence type="ECO:0000256" key="8">
    <source>
        <dbReference type="SAM" id="MobiDB-lite"/>
    </source>
</evidence>
<evidence type="ECO:0000313" key="11">
    <source>
        <dbReference type="EMBL" id="KAK3799462.1"/>
    </source>
</evidence>
<feature type="domain" description="Major facilitator superfamily (MFS) profile" evidence="10">
    <location>
        <begin position="161"/>
        <end position="455"/>
    </location>
</feature>
<dbReference type="GO" id="GO:0022857">
    <property type="term" value="F:transmembrane transporter activity"/>
    <property type="evidence" value="ECO:0007669"/>
    <property type="project" value="InterPro"/>
</dbReference>
<feature type="transmembrane region" description="Helical" evidence="9">
    <location>
        <begin position="37"/>
        <end position="53"/>
    </location>
</feature>
<feature type="region of interest" description="Disordered" evidence="8">
    <location>
        <begin position="379"/>
        <end position="455"/>
    </location>
</feature>
<evidence type="ECO:0000256" key="9">
    <source>
        <dbReference type="SAM" id="Phobius"/>
    </source>
</evidence>
<dbReference type="AlphaFoldDB" id="A0AAE1B4L1"/>
<dbReference type="InterPro" id="IPR020846">
    <property type="entry name" value="MFS_dom"/>
</dbReference>
<keyword evidence="6 9" id="KW-1133">Transmembrane helix</keyword>
<evidence type="ECO:0000256" key="3">
    <source>
        <dbReference type="ARBA" id="ARBA00022448"/>
    </source>
</evidence>
<dbReference type="InterPro" id="IPR036259">
    <property type="entry name" value="MFS_trans_sf"/>
</dbReference>
<comment type="similarity">
    <text evidence="2">Belongs to the major facilitator superfamily. Organophosphate:Pi antiporter (OPA) (TC 2.A.1.4) family.</text>
</comment>
<organism evidence="11 12">
    <name type="scientific">Elysia crispata</name>
    <name type="common">lettuce slug</name>
    <dbReference type="NCBI Taxonomy" id="231223"/>
    <lineage>
        <taxon>Eukaryota</taxon>
        <taxon>Metazoa</taxon>
        <taxon>Spiralia</taxon>
        <taxon>Lophotrochozoa</taxon>
        <taxon>Mollusca</taxon>
        <taxon>Gastropoda</taxon>
        <taxon>Heterobranchia</taxon>
        <taxon>Euthyneura</taxon>
        <taxon>Panpulmonata</taxon>
        <taxon>Sacoglossa</taxon>
        <taxon>Placobranchoidea</taxon>
        <taxon>Plakobranchidae</taxon>
        <taxon>Elysia</taxon>
    </lineage>
</organism>
<evidence type="ECO:0000256" key="5">
    <source>
        <dbReference type="ARBA" id="ARBA00022692"/>
    </source>
</evidence>
<feature type="transmembrane region" description="Helical" evidence="9">
    <location>
        <begin position="276"/>
        <end position="304"/>
    </location>
</feature>
<feature type="transmembrane region" description="Helical" evidence="9">
    <location>
        <begin position="316"/>
        <end position="335"/>
    </location>
</feature>
<keyword evidence="4" id="KW-0762">Sugar transport</keyword>
<accession>A0AAE1B4L1</accession>
<dbReference type="Gene3D" id="1.20.1250.20">
    <property type="entry name" value="MFS general substrate transporter like domains"/>
    <property type="match status" value="1"/>
</dbReference>
<sequence>MMKEKLYKVVQRIGLKLEFLSESVRLKLYMLFQEVEGYRWFILVFTFFCYVPLPLQVPLVHPCVYLLLLCSSPPPGTAGSSLCLPSSAMLLSPSRYRWFILVFTFFCYVPVSFQVPLVHPCVYLLLLCSSPPPGTAGSSLCLPSSAMFLSPSRYRWFILVFTFFCYASYHLSRKPISVVKSVLHQNCSKVHADPSINTTSHPNWCDWAPFDHDDYKAMFGTLDVCYLVAYAVAMFLSGHIADRMNLRYYLSGGMILSGIFTIGFGLGYFYNIHAFYYYIAMQIIGGAFQASGWPGVVTCVGNWFGKGKRGLIMGVWNAHTSVGNMLGSVIAGAFVESNWGLSFVVPGIIIGAMGVLVFLFLVPHPKDVDCMLPDHSDASVKEAESSSRSATINGDEDTDGNRNVVSGRQSAVDDGIAQGIQRLSDASSGHELEKVGPPALPLIEASPPGRLRPTV</sequence>
<evidence type="ECO:0000256" key="2">
    <source>
        <dbReference type="ARBA" id="ARBA00009598"/>
    </source>
</evidence>
<proteinExistence type="inferred from homology"/>
<feature type="transmembrane region" description="Helical" evidence="9">
    <location>
        <begin position="248"/>
        <end position="270"/>
    </location>
</feature>
<keyword evidence="12" id="KW-1185">Reference proteome</keyword>
<evidence type="ECO:0000259" key="10">
    <source>
        <dbReference type="PROSITE" id="PS50850"/>
    </source>
</evidence>
<dbReference type="GO" id="GO:0016020">
    <property type="term" value="C:membrane"/>
    <property type="evidence" value="ECO:0007669"/>
    <property type="project" value="UniProtKB-SubCell"/>
</dbReference>
<evidence type="ECO:0000256" key="4">
    <source>
        <dbReference type="ARBA" id="ARBA00022597"/>
    </source>
</evidence>
<protein>
    <recommendedName>
        <fullName evidence="10">Major facilitator superfamily (MFS) profile domain-containing protein</fullName>
    </recommendedName>
</protein>
<reference evidence="11" key="1">
    <citation type="journal article" date="2023" name="G3 (Bethesda)">
        <title>A reference genome for the long-term kleptoplast-retaining sea slug Elysia crispata morphotype clarki.</title>
        <authorList>
            <person name="Eastman K.E."/>
            <person name="Pendleton A.L."/>
            <person name="Shaikh M.A."/>
            <person name="Suttiyut T."/>
            <person name="Ogas R."/>
            <person name="Tomko P."/>
            <person name="Gavelis G."/>
            <person name="Widhalm J.R."/>
            <person name="Wisecaver J.H."/>
        </authorList>
    </citation>
    <scope>NUCLEOTIDE SEQUENCE</scope>
    <source>
        <strain evidence="11">ECLA1</strain>
    </source>
</reference>
<dbReference type="FunFam" id="1.20.1250.20:FF:000028">
    <property type="entry name" value="Sugar phosphate exchanger 3 isoform 1"/>
    <property type="match status" value="1"/>
</dbReference>
<evidence type="ECO:0000256" key="1">
    <source>
        <dbReference type="ARBA" id="ARBA00004141"/>
    </source>
</evidence>
<feature type="transmembrane region" description="Helical" evidence="9">
    <location>
        <begin position="341"/>
        <end position="362"/>
    </location>
</feature>
<gene>
    <name evidence="11" type="ORF">RRG08_066665</name>
</gene>
<dbReference type="SUPFAM" id="SSF103473">
    <property type="entry name" value="MFS general substrate transporter"/>
    <property type="match status" value="1"/>
</dbReference>
<dbReference type="EMBL" id="JAWDGP010000563">
    <property type="protein sequence ID" value="KAK3799462.1"/>
    <property type="molecule type" value="Genomic_DNA"/>
</dbReference>
<dbReference type="InterPro" id="IPR011701">
    <property type="entry name" value="MFS"/>
</dbReference>
<dbReference type="PROSITE" id="PS50850">
    <property type="entry name" value="MFS"/>
    <property type="match status" value="1"/>
</dbReference>
<dbReference type="PANTHER" id="PTHR43184">
    <property type="entry name" value="MAJOR FACILITATOR SUPERFAMILY TRANSPORTER 16, ISOFORM B"/>
    <property type="match status" value="1"/>
</dbReference>
<comment type="caution">
    <text evidence="11">The sequence shown here is derived from an EMBL/GenBank/DDBJ whole genome shotgun (WGS) entry which is preliminary data.</text>
</comment>
<dbReference type="Proteomes" id="UP001283361">
    <property type="component" value="Unassembled WGS sequence"/>
</dbReference>
<feature type="transmembrane region" description="Helical" evidence="9">
    <location>
        <begin position="154"/>
        <end position="171"/>
    </location>
</feature>
<name>A0AAE1B4L1_9GAST</name>
<dbReference type="PANTHER" id="PTHR43184:SF12">
    <property type="entry name" value="SUGAR PHOSPHATE EXCHANGER 3"/>
    <property type="match status" value="1"/>
</dbReference>